<organism evidence="1 2">
    <name type="scientific">Hankyongella ginsenosidimutans</name>
    <dbReference type="NCBI Taxonomy" id="1763828"/>
    <lineage>
        <taxon>Bacteria</taxon>
        <taxon>Pseudomonadati</taxon>
        <taxon>Pseudomonadota</taxon>
        <taxon>Alphaproteobacteria</taxon>
        <taxon>Sphingomonadales</taxon>
        <taxon>Sphingomonadaceae</taxon>
        <taxon>Hankyongella</taxon>
    </lineage>
</organism>
<reference evidence="2" key="1">
    <citation type="submission" date="2019-04" db="EMBL/GenBank/DDBJ databases">
        <title>Complete genome sequence of Sphingomonas sp. W1-2-3.</title>
        <authorList>
            <person name="Im W.T."/>
        </authorList>
    </citation>
    <scope>NUCLEOTIDE SEQUENCE [LARGE SCALE GENOMIC DNA]</scope>
    <source>
        <strain evidence="2">W1-2-3</strain>
    </source>
</reference>
<dbReference type="InterPro" id="IPR011738">
    <property type="entry name" value="Phage_CHP"/>
</dbReference>
<dbReference type="EMBL" id="CP039704">
    <property type="protein sequence ID" value="QCI79071.1"/>
    <property type="molecule type" value="Genomic_DNA"/>
</dbReference>
<dbReference type="NCBIfam" id="TIGR01560">
    <property type="entry name" value="put_DNA_pack"/>
    <property type="match status" value="1"/>
</dbReference>
<dbReference type="InterPro" id="IPR006450">
    <property type="entry name" value="Phage_HK97_gp6-like"/>
</dbReference>
<dbReference type="Gene3D" id="1.10.3230.30">
    <property type="entry name" value="Phage gp6-like head-tail connector protein"/>
    <property type="match status" value="1"/>
</dbReference>
<protein>
    <recommendedName>
        <fullName evidence="3">Phage gp6-like head-tail connector protein</fullName>
    </recommendedName>
</protein>
<sequence length="181" mass="19706">MGTQRIDGPLSEPVSLGEVKAYLRIEQDGEDALLAGMIRTARGLCEAFTGLVLVNTRFVQSETPAATIRLVRLPFRALAGVSVRTAAGVLQPMVGDGYTLTEQNDGGASLRVTAPVGQGERIEIDYWAGLAADWNGVPEDLRQGILRLISHLYTHRDDPEENGPPVAVAALWRPYRRMRLA</sequence>
<evidence type="ECO:0000313" key="1">
    <source>
        <dbReference type="EMBL" id="QCI79071.1"/>
    </source>
</evidence>
<keyword evidence="2" id="KW-1185">Reference proteome</keyword>
<dbReference type="AlphaFoldDB" id="A0A4D7C1Z6"/>
<proteinExistence type="predicted"/>
<name>A0A4D7C1Z6_9SPHN</name>
<dbReference type="CDD" id="cd08054">
    <property type="entry name" value="gp6"/>
    <property type="match status" value="1"/>
</dbReference>
<gene>
    <name evidence="1" type="ORF">E6W36_04230</name>
</gene>
<dbReference type="NCBIfam" id="TIGR02215">
    <property type="entry name" value="phage_chp_gp8"/>
    <property type="match status" value="1"/>
</dbReference>
<evidence type="ECO:0008006" key="3">
    <source>
        <dbReference type="Google" id="ProtNLM"/>
    </source>
</evidence>
<dbReference type="Proteomes" id="UP000298714">
    <property type="component" value="Chromosome"/>
</dbReference>
<evidence type="ECO:0000313" key="2">
    <source>
        <dbReference type="Proteomes" id="UP000298714"/>
    </source>
</evidence>
<dbReference type="RefSeq" id="WP_222873887.1">
    <property type="nucleotide sequence ID" value="NZ_CP039704.1"/>
</dbReference>
<dbReference type="KEGG" id="hgn:E6W36_04230"/>
<accession>A0A4D7C1Z6</accession>